<dbReference type="InterPro" id="IPR024872">
    <property type="entry name" value="HEXIM"/>
</dbReference>
<dbReference type="GO" id="GO:0097322">
    <property type="term" value="F:7SK snRNA binding"/>
    <property type="evidence" value="ECO:0007669"/>
    <property type="project" value="TreeGrafter"/>
</dbReference>
<evidence type="ECO:0000256" key="7">
    <source>
        <dbReference type="ARBA" id="ARBA00023242"/>
    </source>
</evidence>
<dbReference type="GO" id="GO:0004861">
    <property type="term" value="F:cyclin-dependent protein serine/threonine kinase inhibitor activity"/>
    <property type="evidence" value="ECO:0007669"/>
    <property type="project" value="InterPro"/>
</dbReference>
<keyword evidence="10" id="KW-1185">Reference proteome</keyword>
<evidence type="ECO:0000256" key="2">
    <source>
        <dbReference type="ARBA" id="ARBA00008409"/>
    </source>
</evidence>
<sequence>MYSFGPSSDVTFCQDIETKEFMEREFEDHYNQIRINDLKDMSKSELVDKLLNMEKQAQDLENQLDSSPDRLVKSLQHSGNGMIQSLQKEIEELRTENSRLKELLYS</sequence>
<reference evidence="9" key="1">
    <citation type="submission" date="2019-08" db="EMBL/GenBank/DDBJ databases">
        <title>The improved chromosome-level genome for the pearl oyster Pinctada fucata martensii using PacBio sequencing and Hi-C.</title>
        <authorList>
            <person name="Zheng Z."/>
        </authorList>
    </citation>
    <scope>NUCLEOTIDE SEQUENCE</scope>
    <source>
        <strain evidence="9">ZZ-2019</strain>
        <tissue evidence="9">Adductor muscle</tissue>
    </source>
</reference>
<evidence type="ECO:0000256" key="4">
    <source>
        <dbReference type="ARBA" id="ARBA00023015"/>
    </source>
</evidence>
<dbReference type="PANTHER" id="PTHR13469">
    <property type="entry name" value="HEXAMETHYLENE BISACETAMIDE INDUCIBLE 1"/>
    <property type="match status" value="1"/>
</dbReference>
<dbReference type="AlphaFoldDB" id="A0AA89C6S5"/>
<dbReference type="PRINTS" id="PR02094">
    <property type="entry name" value="HEXIMFAMILY"/>
</dbReference>
<proteinExistence type="inferred from homology"/>
<protein>
    <submittedName>
        <fullName evidence="9">Uncharacterized protein</fullName>
    </submittedName>
</protein>
<evidence type="ECO:0000313" key="9">
    <source>
        <dbReference type="EMBL" id="KAK3101823.1"/>
    </source>
</evidence>
<gene>
    <name evidence="9" type="ORF">FSP39_006606</name>
</gene>
<dbReference type="Pfam" id="PF15313">
    <property type="entry name" value="HEXIM"/>
    <property type="match status" value="1"/>
</dbReference>
<keyword evidence="3" id="KW-0678">Repressor</keyword>
<comment type="subcellular location">
    <subcellularLocation>
        <location evidence="1">Nucleus</location>
    </subcellularLocation>
</comment>
<dbReference type="EMBL" id="VSWD01000005">
    <property type="protein sequence ID" value="KAK3101823.1"/>
    <property type="molecule type" value="Genomic_DNA"/>
</dbReference>
<dbReference type="GO" id="GO:0005737">
    <property type="term" value="C:cytoplasm"/>
    <property type="evidence" value="ECO:0007669"/>
    <property type="project" value="InterPro"/>
</dbReference>
<dbReference type="GO" id="GO:0000122">
    <property type="term" value="P:negative regulation of transcription by RNA polymerase II"/>
    <property type="evidence" value="ECO:0007669"/>
    <property type="project" value="InterPro"/>
</dbReference>
<evidence type="ECO:0000256" key="6">
    <source>
        <dbReference type="ARBA" id="ARBA00023163"/>
    </source>
</evidence>
<dbReference type="Proteomes" id="UP001186944">
    <property type="component" value="Unassembled WGS sequence"/>
</dbReference>
<keyword evidence="6" id="KW-0804">Transcription</keyword>
<evidence type="ECO:0000256" key="3">
    <source>
        <dbReference type="ARBA" id="ARBA00022491"/>
    </source>
</evidence>
<comment type="similarity">
    <text evidence="2">Belongs to the HEXIM family.</text>
</comment>
<accession>A0AA89C6S5</accession>
<keyword evidence="5 8" id="KW-0175">Coiled coil</keyword>
<dbReference type="GO" id="GO:0005654">
    <property type="term" value="C:nucleoplasm"/>
    <property type="evidence" value="ECO:0007669"/>
    <property type="project" value="TreeGrafter"/>
</dbReference>
<organism evidence="9 10">
    <name type="scientific">Pinctada imbricata</name>
    <name type="common">Atlantic pearl-oyster</name>
    <name type="synonym">Pinctada martensii</name>
    <dbReference type="NCBI Taxonomy" id="66713"/>
    <lineage>
        <taxon>Eukaryota</taxon>
        <taxon>Metazoa</taxon>
        <taxon>Spiralia</taxon>
        <taxon>Lophotrochozoa</taxon>
        <taxon>Mollusca</taxon>
        <taxon>Bivalvia</taxon>
        <taxon>Autobranchia</taxon>
        <taxon>Pteriomorphia</taxon>
        <taxon>Pterioida</taxon>
        <taxon>Pterioidea</taxon>
        <taxon>Pteriidae</taxon>
        <taxon>Pinctada</taxon>
    </lineage>
</organism>
<name>A0AA89C6S5_PINIB</name>
<dbReference type="PANTHER" id="PTHR13469:SF8">
    <property type="entry name" value="HEXIM P-TEFB COMPLEX SUBUNIT 1"/>
    <property type="match status" value="1"/>
</dbReference>
<evidence type="ECO:0000256" key="5">
    <source>
        <dbReference type="ARBA" id="ARBA00023054"/>
    </source>
</evidence>
<evidence type="ECO:0000313" key="10">
    <source>
        <dbReference type="Proteomes" id="UP001186944"/>
    </source>
</evidence>
<comment type="caution">
    <text evidence="9">The sequence shown here is derived from an EMBL/GenBank/DDBJ whole genome shotgun (WGS) entry which is preliminary data.</text>
</comment>
<evidence type="ECO:0000256" key="1">
    <source>
        <dbReference type="ARBA" id="ARBA00004123"/>
    </source>
</evidence>
<keyword evidence="4" id="KW-0805">Transcription regulation</keyword>
<evidence type="ECO:0000256" key="8">
    <source>
        <dbReference type="SAM" id="Coils"/>
    </source>
</evidence>
<dbReference type="Gene3D" id="6.10.250.2910">
    <property type="match status" value="1"/>
</dbReference>
<keyword evidence="7" id="KW-0539">Nucleus</keyword>
<feature type="coiled-coil region" evidence="8">
    <location>
        <begin position="43"/>
        <end position="103"/>
    </location>
</feature>